<reference evidence="1 2" key="1">
    <citation type="submission" date="2018-07" db="EMBL/GenBank/DDBJ databases">
        <title>Chitinophaga K2CV101002-2 sp. nov., isolated from a monsoon evergreen broad-leaved forest soil.</title>
        <authorList>
            <person name="Lv Y."/>
        </authorList>
    </citation>
    <scope>NUCLEOTIDE SEQUENCE [LARGE SCALE GENOMIC DNA]</scope>
    <source>
        <strain evidence="1 2">GDMCC 1.1288</strain>
    </source>
</reference>
<name>A0A3E1YEQ7_9BACT</name>
<comment type="caution">
    <text evidence="1">The sequence shown here is derived from an EMBL/GenBank/DDBJ whole genome shotgun (WGS) entry which is preliminary data.</text>
</comment>
<organism evidence="1 2">
    <name type="scientific">Chitinophaga silvatica</name>
    <dbReference type="NCBI Taxonomy" id="2282649"/>
    <lineage>
        <taxon>Bacteria</taxon>
        <taxon>Pseudomonadati</taxon>
        <taxon>Bacteroidota</taxon>
        <taxon>Chitinophagia</taxon>
        <taxon>Chitinophagales</taxon>
        <taxon>Chitinophagaceae</taxon>
        <taxon>Chitinophaga</taxon>
    </lineage>
</organism>
<dbReference type="AlphaFoldDB" id="A0A3E1YEQ7"/>
<dbReference type="RefSeq" id="WP_116975034.1">
    <property type="nucleotide sequence ID" value="NZ_QPMM01000002.1"/>
</dbReference>
<proteinExistence type="predicted"/>
<sequence length="151" mass="18185">MTDFKKISKDVFKIMWLPGEDEIIFHANNESPLPLNTELYKQLNKYFDIENWKNKYAEAYKEWLNDISNVIYDIRNDINMSIIDALTALNKELEFQVIYYWFDIDRTFTDGYLWEYCPISGEKLIYLGEEYTRKNSLISPSYPIIFPYEPQ</sequence>
<protein>
    <submittedName>
        <fullName evidence="1">Uncharacterized protein</fullName>
    </submittedName>
</protein>
<dbReference type="Proteomes" id="UP000260644">
    <property type="component" value="Unassembled WGS sequence"/>
</dbReference>
<dbReference type="EMBL" id="QPMM01000002">
    <property type="protein sequence ID" value="RFS25040.1"/>
    <property type="molecule type" value="Genomic_DNA"/>
</dbReference>
<accession>A0A3E1YEQ7</accession>
<keyword evidence="2" id="KW-1185">Reference proteome</keyword>
<evidence type="ECO:0000313" key="2">
    <source>
        <dbReference type="Proteomes" id="UP000260644"/>
    </source>
</evidence>
<gene>
    <name evidence="1" type="ORF">DVR12_07595</name>
</gene>
<evidence type="ECO:0000313" key="1">
    <source>
        <dbReference type="EMBL" id="RFS25040.1"/>
    </source>
</evidence>
<dbReference type="OrthoDB" id="671184at2"/>